<evidence type="ECO:0000256" key="1">
    <source>
        <dbReference type="SAM" id="Phobius"/>
    </source>
</evidence>
<dbReference type="RefSeq" id="WP_075398016.1">
    <property type="nucleotide sequence ID" value="NZ_MSDU01000012.1"/>
</dbReference>
<name>A0A1Q8Q6G0_9BACI</name>
<comment type="caution">
    <text evidence="2">The sequence shown here is derived from an EMBL/GenBank/DDBJ whole genome shotgun (WGS) entry which is preliminary data.</text>
</comment>
<evidence type="ECO:0000313" key="2">
    <source>
        <dbReference type="EMBL" id="OLN22938.1"/>
    </source>
</evidence>
<dbReference type="Proteomes" id="UP000185568">
    <property type="component" value="Unassembled WGS sequence"/>
</dbReference>
<dbReference type="OrthoDB" id="2661960at2"/>
<evidence type="ECO:0000313" key="3">
    <source>
        <dbReference type="Proteomes" id="UP000185568"/>
    </source>
</evidence>
<feature type="transmembrane region" description="Helical" evidence="1">
    <location>
        <begin position="6"/>
        <end position="25"/>
    </location>
</feature>
<keyword evidence="1" id="KW-0812">Transmembrane</keyword>
<sequence length="113" mass="12548">MLIEWSIAGSAGAFICLAFYVVRTLRKGMVTLKEINYTLLEVRIAIHGLTKEAEKLIDNASQVTADVKSKINTKDSCEVKNSFKEAAGGHRTDGKPRMITYSSSKRMPKIKVK</sequence>
<organism evidence="2 3">
    <name type="scientific">Domibacillus antri</name>
    <dbReference type="NCBI Taxonomy" id="1714264"/>
    <lineage>
        <taxon>Bacteria</taxon>
        <taxon>Bacillati</taxon>
        <taxon>Bacillota</taxon>
        <taxon>Bacilli</taxon>
        <taxon>Bacillales</taxon>
        <taxon>Bacillaceae</taxon>
        <taxon>Domibacillus</taxon>
    </lineage>
</organism>
<dbReference type="AlphaFoldDB" id="A0A1Q8Q6G0"/>
<dbReference type="Pfam" id="PF06103">
    <property type="entry name" value="DUF948"/>
    <property type="match status" value="1"/>
</dbReference>
<evidence type="ECO:0008006" key="4">
    <source>
        <dbReference type="Google" id="ProtNLM"/>
    </source>
</evidence>
<reference evidence="2 3" key="1">
    <citation type="submission" date="2016-12" db="EMBL/GenBank/DDBJ databases">
        <title>Domibacillus antri genome sequencing.</title>
        <authorList>
            <person name="Verma A."/>
            <person name="Krishnamurthi S."/>
        </authorList>
    </citation>
    <scope>NUCLEOTIDE SEQUENCE [LARGE SCALE GENOMIC DNA]</scope>
    <source>
        <strain evidence="2 3">XD80</strain>
    </source>
</reference>
<keyword evidence="3" id="KW-1185">Reference proteome</keyword>
<dbReference type="InterPro" id="IPR009293">
    <property type="entry name" value="UPF0478"/>
</dbReference>
<proteinExistence type="predicted"/>
<keyword evidence="1" id="KW-1133">Transmembrane helix</keyword>
<dbReference type="EMBL" id="MSDU01000012">
    <property type="protein sequence ID" value="OLN22938.1"/>
    <property type="molecule type" value="Genomic_DNA"/>
</dbReference>
<protein>
    <recommendedName>
        <fullName evidence="4">DUF948 domain-containing protein</fullName>
    </recommendedName>
</protein>
<keyword evidence="1" id="KW-0472">Membrane</keyword>
<gene>
    <name evidence="2" type="ORF">BTO30_07010</name>
</gene>
<dbReference type="STRING" id="1714264.BTO30_07010"/>
<accession>A0A1Q8Q6G0</accession>